<dbReference type="HOGENOM" id="CLU_3135762_0_0_9"/>
<dbReference type="AlphaFoldDB" id="A8RDI5"/>
<evidence type="ECO:0000313" key="2">
    <source>
        <dbReference type="EMBL" id="EDP10697.1"/>
    </source>
</evidence>
<feature type="transmembrane region" description="Helical" evidence="1">
    <location>
        <begin position="25"/>
        <end position="44"/>
    </location>
</feature>
<keyword evidence="1" id="KW-0472">Membrane</keyword>
<dbReference type="Proteomes" id="UP000004090">
    <property type="component" value="Unassembled WGS sequence"/>
</dbReference>
<name>A8RDI5_9FIRM</name>
<evidence type="ECO:0000256" key="1">
    <source>
        <dbReference type="SAM" id="Phobius"/>
    </source>
</evidence>
<dbReference type="EMBL" id="ABAW02000024">
    <property type="protein sequence ID" value="EDP10697.1"/>
    <property type="molecule type" value="Genomic_DNA"/>
</dbReference>
<organism evidence="2 3">
    <name type="scientific">Amedibacillus dolichus DSM 3991</name>
    <dbReference type="NCBI Taxonomy" id="428127"/>
    <lineage>
        <taxon>Bacteria</taxon>
        <taxon>Bacillati</taxon>
        <taxon>Bacillota</taxon>
        <taxon>Erysipelotrichia</taxon>
        <taxon>Erysipelotrichales</taxon>
        <taxon>Erysipelotrichaceae</taxon>
        <taxon>Amedibacillus</taxon>
    </lineage>
</organism>
<evidence type="ECO:0000313" key="3">
    <source>
        <dbReference type="Proteomes" id="UP000004090"/>
    </source>
</evidence>
<protein>
    <submittedName>
        <fullName evidence="2">Uncharacterized protein</fullName>
    </submittedName>
</protein>
<comment type="caution">
    <text evidence="2">The sequence shown here is derived from an EMBL/GenBank/DDBJ whole genome shotgun (WGS) entry which is preliminary data.</text>
</comment>
<reference evidence="2 3" key="2">
    <citation type="submission" date="2007-09" db="EMBL/GenBank/DDBJ databases">
        <authorList>
            <person name="Fulton L."/>
            <person name="Clifton S."/>
            <person name="Fulton B."/>
            <person name="Xu J."/>
            <person name="Minx P."/>
            <person name="Pepin K.H."/>
            <person name="Johnson M."/>
            <person name="Thiruvilangam P."/>
            <person name="Bhonagiri V."/>
            <person name="Nash W.E."/>
            <person name="Mardis E.R."/>
            <person name="Wilson R.K."/>
        </authorList>
    </citation>
    <scope>NUCLEOTIDE SEQUENCE [LARGE SCALE GENOMIC DNA]</scope>
    <source>
        <strain evidence="2 3">DSM 3991</strain>
    </source>
</reference>
<proteinExistence type="predicted"/>
<sequence length="49" mass="5531">MSPIIGIIIVYCENKKKTTSKYKKAAIAGIVLALLLFTINYFIYSFTVK</sequence>
<keyword evidence="1" id="KW-0812">Transmembrane</keyword>
<gene>
    <name evidence="2" type="ORF">EUBDOL_01955</name>
</gene>
<keyword evidence="1" id="KW-1133">Transmembrane helix</keyword>
<dbReference type="STRING" id="428127.EUBDOL_01955"/>
<accession>A8RDI5</accession>
<reference evidence="2 3" key="1">
    <citation type="submission" date="2007-09" db="EMBL/GenBank/DDBJ databases">
        <title>Draft genome sequence of Eubacterium dolichum (DSM 3991).</title>
        <authorList>
            <person name="Sudarsanam P."/>
            <person name="Ley R."/>
            <person name="Guruge J."/>
            <person name="Turnbaugh P.J."/>
            <person name="Mahowald M."/>
            <person name="Liep D."/>
            <person name="Gordon J."/>
        </authorList>
    </citation>
    <scope>NUCLEOTIDE SEQUENCE [LARGE SCALE GENOMIC DNA]</scope>
    <source>
        <strain evidence="2 3">DSM 3991</strain>
    </source>
</reference>